<name>A0A2G5BL10_COERN</name>
<gene>
    <name evidence="1" type="ORF">COEREDRAFT_5481</name>
</gene>
<evidence type="ECO:0000313" key="1">
    <source>
        <dbReference type="EMBL" id="PIA19662.1"/>
    </source>
</evidence>
<organism evidence="1 2">
    <name type="scientific">Coemansia reversa (strain ATCC 12441 / NRRL 1564)</name>
    <dbReference type="NCBI Taxonomy" id="763665"/>
    <lineage>
        <taxon>Eukaryota</taxon>
        <taxon>Fungi</taxon>
        <taxon>Fungi incertae sedis</taxon>
        <taxon>Zoopagomycota</taxon>
        <taxon>Kickxellomycotina</taxon>
        <taxon>Kickxellomycetes</taxon>
        <taxon>Kickxellales</taxon>
        <taxon>Kickxellaceae</taxon>
        <taxon>Coemansia</taxon>
    </lineage>
</organism>
<evidence type="ECO:0000313" key="2">
    <source>
        <dbReference type="Proteomes" id="UP000242474"/>
    </source>
</evidence>
<dbReference type="EMBL" id="KZ303486">
    <property type="protein sequence ID" value="PIA19662.1"/>
    <property type="molecule type" value="Genomic_DNA"/>
</dbReference>
<sequence>MICLAILSAATSQGSIVRSHVATIWSRHSNITCVARANKVLRHAAMLSQVLHNVPEVQAGSEVAVSNPFNCITSRRAYRLFFTSKIVPTQDFVALNHWRLGTSVQPQVLNVQELL</sequence>
<dbReference type="Proteomes" id="UP000242474">
    <property type="component" value="Unassembled WGS sequence"/>
</dbReference>
<keyword evidence="2" id="KW-1185">Reference proteome</keyword>
<proteinExistence type="predicted"/>
<accession>A0A2G5BL10</accession>
<dbReference type="AlphaFoldDB" id="A0A2G5BL10"/>
<reference evidence="1 2" key="1">
    <citation type="journal article" date="2015" name="Genome Biol. Evol.">
        <title>Phylogenomic analyses indicate that early fungi evolved digesting cell walls of algal ancestors of land plants.</title>
        <authorList>
            <person name="Chang Y."/>
            <person name="Wang S."/>
            <person name="Sekimoto S."/>
            <person name="Aerts A.L."/>
            <person name="Choi C."/>
            <person name="Clum A."/>
            <person name="LaButti K.M."/>
            <person name="Lindquist E.A."/>
            <person name="Yee Ngan C."/>
            <person name="Ohm R.A."/>
            <person name="Salamov A.A."/>
            <person name="Grigoriev I.V."/>
            <person name="Spatafora J.W."/>
            <person name="Berbee M.L."/>
        </authorList>
    </citation>
    <scope>NUCLEOTIDE SEQUENCE [LARGE SCALE GENOMIC DNA]</scope>
    <source>
        <strain evidence="1 2">NRRL 1564</strain>
    </source>
</reference>
<protein>
    <submittedName>
        <fullName evidence="1">Uncharacterized protein</fullName>
    </submittedName>
</protein>